<sequence length="147" mass="16237">MLIRSMQTYFMQVDERNRRKNTNKTEKAHVTGLASALSRPGWTQFKHQNKANTLCLSAGLGTPWAPPGGDGGGVWEEGRLGVSAESAAPATRSRISGRGRVRVHIKTIRKKRIREDRGCQKLDSVSICCGVINVRRSITYCNVLPCV</sequence>
<name>A0ABV0R5N8_9TELE</name>
<comment type="caution">
    <text evidence="1">The sequence shown here is derived from an EMBL/GenBank/DDBJ whole genome shotgun (WGS) entry which is preliminary data.</text>
</comment>
<proteinExistence type="predicted"/>
<dbReference type="EMBL" id="JAHRIN010034558">
    <property type="protein sequence ID" value="MEQ2203464.1"/>
    <property type="molecule type" value="Genomic_DNA"/>
</dbReference>
<evidence type="ECO:0000313" key="1">
    <source>
        <dbReference type="EMBL" id="MEQ2203464.1"/>
    </source>
</evidence>
<reference evidence="1 2" key="1">
    <citation type="submission" date="2021-06" db="EMBL/GenBank/DDBJ databases">
        <authorList>
            <person name="Palmer J.M."/>
        </authorList>
    </citation>
    <scope>NUCLEOTIDE SEQUENCE [LARGE SCALE GENOMIC DNA]</scope>
    <source>
        <strain evidence="1 2">XC_2019</strain>
        <tissue evidence="1">Muscle</tissue>
    </source>
</reference>
<dbReference type="Proteomes" id="UP001434883">
    <property type="component" value="Unassembled WGS sequence"/>
</dbReference>
<keyword evidence="2" id="KW-1185">Reference proteome</keyword>
<accession>A0ABV0R5N8</accession>
<evidence type="ECO:0000313" key="2">
    <source>
        <dbReference type="Proteomes" id="UP001434883"/>
    </source>
</evidence>
<gene>
    <name evidence="1" type="ORF">XENOCAPTIV_030526</name>
</gene>
<protein>
    <submittedName>
        <fullName evidence="1">Uncharacterized protein</fullName>
    </submittedName>
</protein>
<organism evidence="1 2">
    <name type="scientific">Xenoophorus captivus</name>
    <dbReference type="NCBI Taxonomy" id="1517983"/>
    <lineage>
        <taxon>Eukaryota</taxon>
        <taxon>Metazoa</taxon>
        <taxon>Chordata</taxon>
        <taxon>Craniata</taxon>
        <taxon>Vertebrata</taxon>
        <taxon>Euteleostomi</taxon>
        <taxon>Actinopterygii</taxon>
        <taxon>Neopterygii</taxon>
        <taxon>Teleostei</taxon>
        <taxon>Neoteleostei</taxon>
        <taxon>Acanthomorphata</taxon>
        <taxon>Ovalentaria</taxon>
        <taxon>Atherinomorphae</taxon>
        <taxon>Cyprinodontiformes</taxon>
        <taxon>Goodeidae</taxon>
        <taxon>Xenoophorus</taxon>
    </lineage>
</organism>